<evidence type="ECO:0000256" key="3">
    <source>
        <dbReference type="ARBA" id="ARBA00008741"/>
    </source>
</evidence>
<reference evidence="13 14" key="1">
    <citation type="submission" date="2018-06" db="EMBL/GenBank/DDBJ databases">
        <title>Genomic Encyclopedia of Type Strains, Phase IV (KMG-IV): sequencing the most valuable type-strain genomes for metagenomic binning, comparative biology and taxonomic classification.</title>
        <authorList>
            <person name="Goeker M."/>
        </authorList>
    </citation>
    <scope>NUCLEOTIDE SEQUENCE [LARGE SCALE GENOMIC DNA]</scope>
    <source>
        <strain evidence="13 14">DSM 24875</strain>
    </source>
</reference>
<evidence type="ECO:0000313" key="13">
    <source>
        <dbReference type="EMBL" id="RBP03762.1"/>
    </source>
</evidence>
<evidence type="ECO:0000256" key="4">
    <source>
        <dbReference type="ARBA" id="ARBA00016461"/>
    </source>
</evidence>
<keyword evidence="9 12" id="KW-0201">Cytochrome c-type biogenesis</keyword>
<feature type="transmembrane region" description="Helical" evidence="12">
    <location>
        <begin position="6"/>
        <end position="30"/>
    </location>
</feature>
<dbReference type="GO" id="GO:0017004">
    <property type="term" value="P:cytochrome complex assembly"/>
    <property type="evidence" value="ECO:0007669"/>
    <property type="project" value="UniProtKB-KW"/>
</dbReference>
<keyword evidence="6 12" id="KW-1003">Cell membrane</keyword>
<keyword evidence="8 12" id="KW-0812">Transmembrane</keyword>
<sequence>MLSDPHIGFVIAAYAVAAVVIAAMIGAVALDYRRLSAALAEANRALEAARGSRSGR</sequence>
<keyword evidence="11 12" id="KW-0472">Membrane</keyword>
<organism evidence="13 14">
    <name type="scientific">Roseiarcus fermentans</name>
    <dbReference type="NCBI Taxonomy" id="1473586"/>
    <lineage>
        <taxon>Bacteria</taxon>
        <taxon>Pseudomonadati</taxon>
        <taxon>Pseudomonadota</taxon>
        <taxon>Alphaproteobacteria</taxon>
        <taxon>Hyphomicrobiales</taxon>
        <taxon>Roseiarcaceae</taxon>
        <taxon>Roseiarcus</taxon>
    </lineage>
</organism>
<keyword evidence="14" id="KW-1185">Reference proteome</keyword>
<evidence type="ECO:0000256" key="10">
    <source>
        <dbReference type="ARBA" id="ARBA00022989"/>
    </source>
</evidence>
<comment type="similarity">
    <text evidence="3 12">Belongs to the CcmD/CycX/HelD family.</text>
</comment>
<evidence type="ECO:0000256" key="1">
    <source>
        <dbReference type="ARBA" id="ARBA00002442"/>
    </source>
</evidence>
<evidence type="ECO:0000256" key="6">
    <source>
        <dbReference type="ARBA" id="ARBA00022475"/>
    </source>
</evidence>
<dbReference type="GO" id="GO:0015886">
    <property type="term" value="P:heme transport"/>
    <property type="evidence" value="ECO:0007669"/>
    <property type="project" value="InterPro"/>
</dbReference>
<evidence type="ECO:0000313" key="14">
    <source>
        <dbReference type="Proteomes" id="UP000253529"/>
    </source>
</evidence>
<gene>
    <name evidence="13" type="ORF">DFR50_1429</name>
</gene>
<proteinExistence type="inferred from homology"/>
<accession>A0A366EMV0</accession>
<dbReference type="InterPro" id="IPR007078">
    <property type="entry name" value="Haem_export_protD_CcmD"/>
</dbReference>
<dbReference type="AlphaFoldDB" id="A0A366EMV0"/>
<comment type="function">
    <text evidence="1 12">Required for the export of heme to the periplasm for the biogenesis of c-type cytochromes.</text>
</comment>
<keyword evidence="5 12" id="KW-0813">Transport</keyword>
<evidence type="ECO:0000256" key="12">
    <source>
        <dbReference type="RuleBase" id="RU363101"/>
    </source>
</evidence>
<evidence type="ECO:0000256" key="11">
    <source>
        <dbReference type="ARBA" id="ARBA00023136"/>
    </source>
</evidence>
<evidence type="ECO:0000256" key="5">
    <source>
        <dbReference type="ARBA" id="ARBA00022448"/>
    </source>
</evidence>
<dbReference type="RefSeq" id="WP_113892455.1">
    <property type="nucleotide sequence ID" value="NZ_QNRK01000042.1"/>
</dbReference>
<evidence type="ECO:0000256" key="9">
    <source>
        <dbReference type="ARBA" id="ARBA00022748"/>
    </source>
</evidence>
<dbReference type="GO" id="GO:0005886">
    <property type="term" value="C:plasma membrane"/>
    <property type="evidence" value="ECO:0007669"/>
    <property type="project" value="UniProtKB-SubCell"/>
</dbReference>
<dbReference type="Proteomes" id="UP000253529">
    <property type="component" value="Unassembled WGS sequence"/>
</dbReference>
<keyword evidence="10 12" id="KW-1133">Transmembrane helix</keyword>
<keyword evidence="7 12" id="KW-0997">Cell inner membrane</keyword>
<dbReference type="Pfam" id="PF04995">
    <property type="entry name" value="CcmD"/>
    <property type="match status" value="1"/>
</dbReference>
<dbReference type="NCBIfam" id="TIGR03141">
    <property type="entry name" value="cytochro_ccmD"/>
    <property type="match status" value="1"/>
</dbReference>
<evidence type="ECO:0000256" key="2">
    <source>
        <dbReference type="ARBA" id="ARBA00004377"/>
    </source>
</evidence>
<comment type="caution">
    <text evidence="13">The sequence shown here is derived from an EMBL/GenBank/DDBJ whole genome shotgun (WGS) entry which is preliminary data.</text>
</comment>
<evidence type="ECO:0000256" key="7">
    <source>
        <dbReference type="ARBA" id="ARBA00022519"/>
    </source>
</evidence>
<name>A0A366EMV0_9HYPH</name>
<evidence type="ECO:0000256" key="8">
    <source>
        <dbReference type="ARBA" id="ARBA00022692"/>
    </source>
</evidence>
<protein>
    <recommendedName>
        <fullName evidence="4 12">Heme exporter protein D</fullName>
    </recommendedName>
</protein>
<comment type="subcellular location">
    <subcellularLocation>
        <location evidence="2 12">Cell inner membrane</location>
        <topology evidence="2 12">Single-pass membrane protein</topology>
    </subcellularLocation>
</comment>
<dbReference type="EMBL" id="QNRK01000042">
    <property type="protein sequence ID" value="RBP03762.1"/>
    <property type="molecule type" value="Genomic_DNA"/>
</dbReference>